<dbReference type="OrthoDB" id="223957at2"/>
<keyword evidence="9 13" id="KW-0862">Zinc</keyword>
<dbReference type="Pfam" id="PF08548">
    <property type="entry name" value="Peptidase_M10_C"/>
    <property type="match status" value="1"/>
</dbReference>
<feature type="binding site" evidence="13">
    <location>
        <position position="162"/>
    </location>
    <ligand>
        <name>Zn(2+)</name>
        <dbReference type="ChEBI" id="CHEBI:29105"/>
        <note>catalytic</note>
    </ligand>
</feature>
<comment type="caution">
    <text evidence="15">The sequence shown here is derived from an EMBL/GenBank/DDBJ whole genome shotgun (WGS) entry which is preliminary data.</text>
</comment>
<dbReference type="InterPro" id="IPR016294">
    <property type="entry name" value="Pept_M10B"/>
</dbReference>
<dbReference type="Pfam" id="PF00413">
    <property type="entry name" value="Peptidase_M10"/>
    <property type="match status" value="1"/>
</dbReference>
<feature type="binding site" evidence="13">
    <location>
        <position position="168"/>
    </location>
    <ligand>
        <name>Zn(2+)</name>
        <dbReference type="ChEBI" id="CHEBI:29105"/>
        <note>catalytic</note>
    </ligand>
</feature>
<dbReference type="SMART" id="SM00235">
    <property type="entry name" value="ZnMc"/>
    <property type="match status" value="1"/>
</dbReference>
<comment type="similarity">
    <text evidence="3">Belongs to the peptidase M10B family.</text>
</comment>
<protein>
    <submittedName>
        <fullName evidence="15">Epralysin</fullName>
        <ecNumber evidence="15">3.4.24.40</ecNumber>
    </submittedName>
</protein>
<dbReference type="GO" id="GO:0005615">
    <property type="term" value="C:extracellular space"/>
    <property type="evidence" value="ECO:0007669"/>
    <property type="project" value="InterPro"/>
</dbReference>
<evidence type="ECO:0000256" key="3">
    <source>
        <dbReference type="ARBA" id="ARBA00009490"/>
    </source>
</evidence>
<feature type="domain" description="Peptidase metallopeptidase" evidence="14">
    <location>
        <begin position="27"/>
        <end position="210"/>
    </location>
</feature>
<evidence type="ECO:0000256" key="4">
    <source>
        <dbReference type="ARBA" id="ARBA00022525"/>
    </source>
</evidence>
<dbReference type="Gene3D" id="2.150.10.10">
    <property type="entry name" value="Serralysin-like metalloprotease, C-terminal"/>
    <property type="match status" value="1"/>
</dbReference>
<evidence type="ECO:0000256" key="6">
    <source>
        <dbReference type="ARBA" id="ARBA00022723"/>
    </source>
</evidence>
<dbReference type="InterPro" id="IPR001818">
    <property type="entry name" value="Pept_M10_metallopeptidase"/>
</dbReference>
<dbReference type="GO" id="GO:0005509">
    <property type="term" value="F:calcium ion binding"/>
    <property type="evidence" value="ECO:0007669"/>
    <property type="project" value="InterPro"/>
</dbReference>
<dbReference type="CDD" id="cd04277">
    <property type="entry name" value="ZnMc_serralysin_like"/>
    <property type="match status" value="1"/>
</dbReference>
<accession>A0A0M9GI99</accession>
<dbReference type="SUPFAM" id="SSF55486">
    <property type="entry name" value="Metalloproteases ('zincins'), catalytic domain"/>
    <property type="match status" value="1"/>
</dbReference>
<dbReference type="InterPro" id="IPR018511">
    <property type="entry name" value="Hemolysin-typ_Ca-bd_CS"/>
</dbReference>
<evidence type="ECO:0000256" key="7">
    <source>
        <dbReference type="ARBA" id="ARBA00022737"/>
    </source>
</evidence>
<feature type="binding site" evidence="13">
    <location>
        <position position="158"/>
    </location>
    <ligand>
        <name>Zn(2+)</name>
        <dbReference type="ChEBI" id="CHEBI:29105"/>
        <note>catalytic</note>
    </ligand>
</feature>
<evidence type="ECO:0000313" key="16">
    <source>
        <dbReference type="Proteomes" id="UP000037931"/>
    </source>
</evidence>
<dbReference type="PATRIC" id="fig|50340.43.peg.4619"/>
<dbReference type="SUPFAM" id="SSF51120">
    <property type="entry name" value="beta-Roll"/>
    <property type="match status" value="1"/>
</dbReference>
<keyword evidence="5" id="KW-0645">Protease</keyword>
<keyword evidence="7" id="KW-0677">Repeat</keyword>
<dbReference type="PIRSF" id="PIRSF001205">
    <property type="entry name" value="Peptidase_M10B"/>
    <property type="match status" value="1"/>
</dbReference>
<comment type="subcellular location">
    <subcellularLocation>
        <location evidence="2">Secreted</location>
    </subcellularLocation>
</comment>
<evidence type="ECO:0000256" key="9">
    <source>
        <dbReference type="ARBA" id="ARBA00022833"/>
    </source>
</evidence>
<dbReference type="InterPro" id="IPR006026">
    <property type="entry name" value="Peptidase_Metallo"/>
</dbReference>
<dbReference type="GO" id="GO:0008270">
    <property type="term" value="F:zinc ion binding"/>
    <property type="evidence" value="ECO:0007669"/>
    <property type="project" value="InterPro"/>
</dbReference>
<organism evidence="15 16">
    <name type="scientific">Pseudomonas asplenii</name>
    <dbReference type="NCBI Taxonomy" id="53407"/>
    <lineage>
        <taxon>Bacteria</taxon>
        <taxon>Pseudomonadati</taxon>
        <taxon>Pseudomonadota</taxon>
        <taxon>Gammaproteobacteria</taxon>
        <taxon>Pseudomonadales</taxon>
        <taxon>Pseudomonadaceae</taxon>
        <taxon>Pseudomonas</taxon>
    </lineage>
</organism>
<dbReference type="AlphaFoldDB" id="A0A0M9GI99"/>
<keyword evidence="6 13" id="KW-0479">Metal-binding</keyword>
<dbReference type="InterPro" id="IPR011049">
    <property type="entry name" value="Serralysin-like_metalloprot_C"/>
</dbReference>
<evidence type="ECO:0000259" key="14">
    <source>
        <dbReference type="SMART" id="SM00235"/>
    </source>
</evidence>
<evidence type="ECO:0000256" key="5">
    <source>
        <dbReference type="ARBA" id="ARBA00022670"/>
    </source>
</evidence>
<keyword evidence="16" id="KW-1185">Reference proteome</keyword>
<dbReference type="InterPro" id="IPR001343">
    <property type="entry name" value="Hemolysn_Ca-bd"/>
</dbReference>
<comment type="cofactor">
    <cofactor evidence="1">
        <name>Ca(2+)</name>
        <dbReference type="ChEBI" id="CHEBI:29108"/>
    </cofactor>
</comment>
<dbReference type="GO" id="GO:0004222">
    <property type="term" value="F:metalloendopeptidase activity"/>
    <property type="evidence" value="ECO:0007669"/>
    <property type="project" value="InterPro"/>
</dbReference>
<dbReference type="RefSeq" id="WP_152972977.1">
    <property type="nucleotide sequence ID" value="NZ_JSYZ01000004.1"/>
</dbReference>
<dbReference type="InterPro" id="IPR024079">
    <property type="entry name" value="MetalloPept_cat_dom_sf"/>
</dbReference>
<dbReference type="Gene3D" id="3.40.390.10">
    <property type="entry name" value="Collagenase (Catalytic Domain)"/>
    <property type="match status" value="1"/>
</dbReference>
<reference evidence="15 16" key="1">
    <citation type="journal article" date="2015" name="PLoS ONE">
        <title>Rice-Infecting Pseudomonas Genomes Are Highly Accessorized and Harbor Multiple Putative Virulence Mechanisms to Cause Sheath Brown Rot.</title>
        <authorList>
            <person name="Quibod I.L."/>
            <person name="Grande G."/>
            <person name="Oreiro E.G."/>
            <person name="Borja F.N."/>
            <person name="Dossa G.S."/>
            <person name="Mauleon R."/>
            <person name="Cruz C.V."/>
            <person name="Oliva R."/>
        </authorList>
    </citation>
    <scope>NUCLEOTIDE SEQUENCE [LARGE SCALE GENOMIC DNA]</scope>
    <source>
        <strain evidence="15 16">IRRI 6609</strain>
    </source>
</reference>
<dbReference type="NCBIfam" id="NF035945">
    <property type="entry name" value="Zn_serralysin"/>
    <property type="match status" value="1"/>
</dbReference>
<gene>
    <name evidence="15" type="ORF">PF66_01464</name>
</gene>
<dbReference type="Pfam" id="PF00353">
    <property type="entry name" value="HemolysinCabind"/>
    <property type="match status" value="1"/>
</dbReference>
<feature type="active site" evidence="12">
    <location>
        <position position="159"/>
    </location>
</feature>
<keyword evidence="10" id="KW-0106">Calcium</keyword>
<name>A0A0M9GI99_9PSED</name>
<dbReference type="Proteomes" id="UP000037931">
    <property type="component" value="Unassembled WGS sequence"/>
</dbReference>
<evidence type="ECO:0000256" key="13">
    <source>
        <dbReference type="PIRSR" id="PIRSR001205-2"/>
    </source>
</evidence>
<dbReference type="PANTHER" id="PTHR10201:SF323">
    <property type="entry name" value="MATRIX METALLOPROTEINASE-21"/>
    <property type="match status" value="1"/>
</dbReference>
<dbReference type="GO" id="GO:0006508">
    <property type="term" value="P:proteolysis"/>
    <property type="evidence" value="ECO:0007669"/>
    <property type="project" value="UniProtKB-KW"/>
</dbReference>
<dbReference type="InterPro" id="IPR034033">
    <property type="entry name" value="Serralysin-like"/>
</dbReference>
<evidence type="ECO:0000256" key="12">
    <source>
        <dbReference type="PIRSR" id="PIRSR001205-1"/>
    </source>
</evidence>
<evidence type="ECO:0000256" key="1">
    <source>
        <dbReference type="ARBA" id="ARBA00001913"/>
    </source>
</evidence>
<keyword evidence="8 15" id="KW-0378">Hydrolase</keyword>
<sequence>MTTINSPITSGKPSYSVDQAAQQLTRSGQSWKDKDGNGTVELTFAFPDTPPSNFVELKVDHGLGGFGQFSALQQAQAVLALQSWADVANLSFTEAPSGGEGHLSFGNYEVGPAGSAAFAYAPGSDPDYDGQSWYLVSDSYDLNSAPGLNNYGRMSLVHEIGHTLGLSHPSDYGANVDQPSYRDAGYVQDTLGYSIMSYFSESNTGQNFVKNGAEHYSSAPLRDDIAAIQKLYGANYSTRADDTVYGFNSNTGRDYLSAQSSADALVFSVWDGGGNDTLDFSGFTQDQEINLRAGSFSDVGGLRGNVSIAHGVTLENAIGGSGHDVLIGNDVANELRGGAGSDILQGGGGADRLWGGEGNDIFVFGAITDSTPQASDRIMDFVSGQDQIDLGRLTQGGGLSFVDAFTGRAGEAVLSRDADTDQGTLAIDFSGQGLADFQVVTVGRMAVTDILV</sequence>
<evidence type="ECO:0000313" key="15">
    <source>
        <dbReference type="EMBL" id="KPA91882.1"/>
    </source>
</evidence>
<dbReference type="PROSITE" id="PS00330">
    <property type="entry name" value="HEMOLYSIN_CALCIUM"/>
    <property type="match status" value="1"/>
</dbReference>
<evidence type="ECO:0000256" key="2">
    <source>
        <dbReference type="ARBA" id="ARBA00004613"/>
    </source>
</evidence>
<keyword evidence="4" id="KW-0964">Secreted</keyword>
<dbReference type="PRINTS" id="PR00313">
    <property type="entry name" value="CABNDNGRPT"/>
</dbReference>
<proteinExistence type="inferred from homology"/>
<dbReference type="GO" id="GO:0031012">
    <property type="term" value="C:extracellular matrix"/>
    <property type="evidence" value="ECO:0007669"/>
    <property type="project" value="InterPro"/>
</dbReference>
<dbReference type="InterPro" id="IPR013858">
    <property type="entry name" value="Peptidase_M10B_C"/>
</dbReference>
<evidence type="ECO:0000256" key="11">
    <source>
        <dbReference type="ARBA" id="ARBA00023049"/>
    </source>
</evidence>
<comment type="cofactor">
    <cofactor evidence="13">
        <name>Zn(2+)</name>
        <dbReference type="ChEBI" id="CHEBI:29105"/>
    </cofactor>
    <text evidence="13">Binds 1 zinc ion per subunit.</text>
</comment>
<evidence type="ECO:0000256" key="10">
    <source>
        <dbReference type="ARBA" id="ARBA00022837"/>
    </source>
</evidence>
<keyword evidence="11" id="KW-0482">Metalloprotease</keyword>
<dbReference type="PANTHER" id="PTHR10201">
    <property type="entry name" value="MATRIX METALLOPROTEINASE"/>
    <property type="match status" value="1"/>
</dbReference>
<dbReference type="STRING" id="50340.PF66_01464"/>
<dbReference type="EC" id="3.4.24.40" evidence="15"/>
<dbReference type="EMBL" id="JSYZ01000004">
    <property type="protein sequence ID" value="KPA91882.1"/>
    <property type="molecule type" value="Genomic_DNA"/>
</dbReference>
<evidence type="ECO:0000256" key="8">
    <source>
        <dbReference type="ARBA" id="ARBA00022801"/>
    </source>
</evidence>